<evidence type="ECO:0000313" key="2">
    <source>
        <dbReference type="Proteomes" id="UP000790377"/>
    </source>
</evidence>
<protein>
    <submittedName>
        <fullName evidence="1">Uncharacterized protein</fullName>
    </submittedName>
</protein>
<accession>A0ACB8AB81</accession>
<organism evidence="1 2">
    <name type="scientific">Hygrophoropsis aurantiaca</name>
    <dbReference type="NCBI Taxonomy" id="72124"/>
    <lineage>
        <taxon>Eukaryota</taxon>
        <taxon>Fungi</taxon>
        <taxon>Dikarya</taxon>
        <taxon>Basidiomycota</taxon>
        <taxon>Agaricomycotina</taxon>
        <taxon>Agaricomycetes</taxon>
        <taxon>Agaricomycetidae</taxon>
        <taxon>Boletales</taxon>
        <taxon>Coniophorineae</taxon>
        <taxon>Hygrophoropsidaceae</taxon>
        <taxon>Hygrophoropsis</taxon>
    </lineage>
</organism>
<gene>
    <name evidence="1" type="ORF">BJ138DRAFT_1113802</name>
</gene>
<proteinExistence type="predicted"/>
<dbReference type="EMBL" id="MU267701">
    <property type="protein sequence ID" value="KAH7910746.1"/>
    <property type="molecule type" value="Genomic_DNA"/>
</dbReference>
<dbReference type="Proteomes" id="UP000790377">
    <property type="component" value="Unassembled WGS sequence"/>
</dbReference>
<comment type="caution">
    <text evidence="1">The sequence shown here is derived from an EMBL/GenBank/DDBJ whole genome shotgun (WGS) entry which is preliminary data.</text>
</comment>
<evidence type="ECO:0000313" key="1">
    <source>
        <dbReference type="EMBL" id="KAH7910746.1"/>
    </source>
</evidence>
<sequence>MTFTSRPSTTAPDDNPGDIDILSGPYIYLDGAHRRLLRYIRRNPAPDADSPLRHAVLSNIGICIGRQHAIRVILLAQRTQEEEVDTAHGVVEDLNDKILADVGTISALQHALDYISRRQEEY</sequence>
<reference evidence="1" key="1">
    <citation type="journal article" date="2021" name="New Phytol.">
        <title>Evolutionary innovations through gain and loss of genes in the ectomycorrhizal Boletales.</title>
        <authorList>
            <person name="Wu G."/>
            <person name="Miyauchi S."/>
            <person name="Morin E."/>
            <person name="Kuo A."/>
            <person name="Drula E."/>
            <person name="Varga T."/>
            <person name="Kohler A."/>
            <person name="Feng B."/>
            <person name="Cao Y."/>
            <person name="Lipzen A."/>
            <person name="Daum C."/>
            <person name="Hundley H."/>
            <person name="Pangilinan J."/>
            <person name="Johnson J."/>
            <person name="Barry K."/>
            <person name="LaButti K."/>
            <person name="Ng V."/>
            <person name="Ahrendt S."/>
            <person name="Min B."/>
            <person name="Choi I.G."/>
            <person name="Park H."/>
            <person name="Plett J.M."/>
            <person name="Magnuson J."/>
            <person name="Spatafora J.W."/>
            <person name="Nagy L.G."/>
            <person name="Henrissat B."/>
            <person name="Grigoriev I.V."/>
            <person name="Yang Z.L."/>
            <person name="Xu J."/>
            <person name="Martin F.M."/>
        </authorList>
    </citation>
    <scope>NUCLEOTIDE SEQUENCE</scope>
    <source>
        <strain evidence="1">ATCC 28755</strain>
    </source>
</reference>
<keyword evidence="2" id="KW-1185">Reference proteome</keyword>
<name>A0ACB8AB81_9AGAM</name>